<evidence type="ECO:0000313" key="6">
    <source>
        <dbReference type="Proteomes" id="UP000324738"/>
    </source>
</evidence>
<protein>
    <submittedName>
        <fullName evidence="5">Glycosyltransferase</fullName>
    </submittedName>
</protein>
<dbReference type="EMBL" id="VTWH01000002">
    <property type="protein sequence ID" value="KAA0970580.1"/>
    <property type="molecule type" value="Genomic_DNA"/>
</dbReference>
<evidence type="ECO:0000313" key="5">
    <source>
        <dbReference type="EMBL" id="KAA0970580.1"/>
    </source>
</evidence>
<dbReference type="Gene3D" id="3.90.550.10">
    <property type="entry name" value="Spore Coat Polysaccharide Biosynthesis Protein SpsA, Chain A"/>
    <property type="match status" value="1"/>
</dbReference>
<dbReference type="PANTHER" id="PTHR43630:SF1">
    <property type="entry name" value="POLY-BETA-1,6-N-ACETYL-D-GLUCOSAMINE SYNTHASE"/>
    <property type="match status" value="1"/>
</dbReference>
<dbReference type="RefSeq" id="WP_149299685.1">
    <property type="nucleotide sequence ID" value="NZ_VTWH01000002.1"/>
</dbReference>
<dbReference type="Pfam" id="PF13641">
    <property type="entry name" value="Glyco_tranf_2_3"/>
    <property type="match status" value="1"/>
</dbReference>
<dbReference type="GO" id="GO:0016757">
    <property type="term" value="F:glycosyltransferase activity"/>
    <property type="evidence" value="ECO:0007669"/>
    <property type="project" value="UniProtKB-KW"/>
</dbReference>
<feature type="transmembrane region" description="Helical" evidence="4">
    <location>
        <begin position="334"/>
        <end position="351"/>
    </location>
</feature>
<comment type="similarity">
    <text evidence="1">Belongs to the glycosyltransferase 2 family.</text>
</comment>
<dbReference type="OrthoDB" id="9797391at2"/>
<reference evidence="5 6" key="1">
    <citation type="submission" date="2019-08" db="EMBL/GenBank/DDBJ databases">
        <title>Aureimonas fodiniaquatilis sp. nov., isolated from a coal mine wastewater.</title>
        <authorList>
            <person name="Kim W."/>
        </authorList>
    </citation>
    <scope>NUCLEOTIDE SEQUENCE [LARGE SCALE GENOMIC DNA]</scope>
    <source>
        <strain evidence="5 6">CAU 1482</strain>
    </source>
</reference>
<keyword evidence="4" id="KW-0812">Transmembrane</keyword>
<dbReference type="CDD" id="cd06438">
    <property type="entry name" value="EpsO_like"/>
    <property type="match status" value="1"/>
</dbReference>
<keyword evidence="2" id="KW-0328">Glycosyltransferase</keyword>
<organism evidence="5 6">
    <name type="scientific">Aureimonas fodinaquatilis</name>
    <dbReference type="NCBI Taxonomy" id="2565783"/>
    <lineage>
        <taxon>Bacteria</taxon>
        <taxon>Pseudomonadati</taxon>
        <taxon>Pseudomonadota</taxon>
        <taxon>Alphaproteobacteria</taxon>
        <taxon>Hyphomicrobiales</taxon>
        <taxon>Aurantimonadaceae</taxon>
        <taxon>Aureimonas</taxon>
    </lineage>
</organism>
<comment type="caution">
    <text evidence="5">The sequence shown here is derived from an EMBL/GenBank/DDBJ whole genome shotgun (WGS) entry which is preliminary data.</text>
</comment>
<keyword evidence="6" id="KW-1185">Reference proteome</keyword>
<sequence length="406" mass="43782">MAHLLNAFFLTLNAALAIPTAIYSVEVASGMLLRKRAGIQPGARRPQVAIVVPAHNEASVIGPTLAALHAQMQPDDRIVVVADNCDDATAQIAREAGAEVVERFNTELRGKGYALDAGISYLRDNNPPECVLIVDADCRLSAGSLDLLSKQVAETEKPAQAVYLMSAPEGAPLETHVAAFAYVIKCLARPLGVSRLGLPTQLLGTGMAFPWKALASVDLANGHLAEDLKLGLDLAQNGYAPYLCEDALVTSEFPISKEGLQAQRSRWENGHLSMVWSAMKMLFRPGGMRRPGAVVLGLDMIVPPLSLLLLLLMASSFATILVALILGDVGGLEFTLLNLALFGTASFAGWLRYGRDILPASDFVHIASYAFSKVPLYVNKLILRRKHTGWVRTERDQTESTSELRS</sequence>
<keyword evidence="4" id="KW-1133">Transmembrane helix</keyword>
<dbReference type="PANTHER" id="PTHR43630">
    <property type="entry name" value="POLY-BETA-1,6-N-ACETYL-D-GLUCOSAMINE SYNTHASE"/>
    <property type="match status" value="1"/>
</dbReference>
<accession>A0A5B0DYE6</accession>
<proteinExistence type="inferred from homology"/>
<evidence type="ECO:0000256" key="1">
    <source>
        <dbReference type="ARBA" id="ARBA00006739"/>
    </source>
</evidence>
<keyword evidence="3 5" id="KW-0808">Transferase</keyword>
<dbReference type="SUPFAM" id="SSF53448">
    <property type="entry name" value="Nucleotide-diphospho-sugar transferases"/>
    <property type="match status" value="1"/>
</dbReference>
<evidence type="ECO:0000256" key="4">
    <source>
        <dbReference type="SAM" id="Phobius"/>
    </source>
</evidence>
<dbReference type="AlphaFoldDB" id="A0A5B0DYE6"/>
<evidence type="ECO:0000256" key="2">
    <source>
        <dbReference type="ARBA" id="ARBA00022676"/>
    </source>
</evidence>
<dbReference type="InterPro" id="IPR029044">
    <property type="entry name" value="Nucleotide-diphossugar_trans"/>
</dbReference>
<name>A0A5B0DYE6_9HYPH</name>
<gene>
    <name evidence="5" type="ORF">FPY71_08760</name>
</gene>
<evidence type="ECO:0000256" key="3">
    <source>
        <dbReference type="ARBA" id="ARBA00022679"/>
    </source>
</evidence>
<dbReference type="Proteomes" id="UP000324738">
    <property type="component" value="Unassembled WGS sequence"/>
</dbReference>
<keyword evidence="4" id="KW-0472">Membrane</keyword>